<keyword evidence="3 8" id="KW-0245">EGF-like domain</keyword>
<comment type="caution">
    <text evidence="8">Lacks conserved residue(s) required for the propagation of feature annotation.</text>
</comment>
<dbReference type="InterPro" id="IPR049883">
    <property type="entry name" value="NOTCH1_EGF-like"/>
</dbReference>
<organism evidence="11 12">
    <name type="scientific">Pocillopora damicornis</name>
    <name type="common">Cauliflower coral</name>
    <name type="synonym">Millepora damicornis</name>
    <dbReference type="NCBI Taxonomy" id="46731"/>
    <lineage>
        <taxon>Eukaryota</taxon>
        <taxon>Metazoa</taxon>
        <taxon>Cnidaria</taxon>
        <taxon>Anthozoa</taxon>
        <taxon>Hexacorallia</taxon>
        <taxon>Scleractinia</taxon>
        <taxon>Astrocoeniina</taxon>
        <taxon>Pocilloporidae</taxon>
        <taxon>Pocillopora</taxon>
    </lineage>
</organism>
<dbReference type="FunFam" id="2.10.25.10:FF:000014">
    <property type="entry name" value="Latent-transforming growth factor beta-binding protein 3"/>
    <property type="match status" value="1"/>
</dbReference>
<keyword evidence="9" id="KW-1133">Transmembrane helix</keyword>
<dbReference type="PANTHER" id="PTHR24034:SF209">
    <property type="entry name" value="EGF-LIKE DOMAIN-CONTAINING PROTEIN"/>
    <property type="match status" value="1"/>
</dbReference>
<dbReference type="PROSITE" id="PS50026">
    <property type="entry name" value="EGF_3"/>
    <property type="match status" value="4"/>
</dbReference>
<evidence type="ECO:0000256" key="9">
    <source>
        <dbReference type="SAM" id="Phobius"/>
    </source>
</evidence>
<dbReference type="OrthoDB" id="6022609at2759"/>
<dbReference type="STRING" id="46731.A0A3M6T4I0"/>
<dbReference type="Pfam" id="PF07645">
    <property type="entry name" value="EGF_CA"/>
    <property type="match status" value="3"/>
</dbReference>
<feature type="domain" description="EGF-like" evidence="10">
    <location>
        <begin position="196"/>
        <end position="234"/>
    </location>
</feature>
<dbReference type="SMART" id="SM00179">
    <property type="entry name" value="EGF_CA"/>
    <property type="match status" value="4"/>
</dbReference>
<dbReference type="EMBL" id="RCHS01004373">
    <property type="protein sequence ID" value="RMX34824.1"/>
    <property type="molecule type" value="Genomic_DNA"/>
</dbReference>
<dbReference type="PANTHER" id="PTHR24034">
    <property type="entry name" value="EGF-LIKE DOMAIN-CONTAINING PROTEIN"/>
    <property type="match status" value="1"/>
</dbReference>
<proteinExistence type="predicted"/>
<evidence type="ECO:0000256" key="3">
    <source>
        <dbReference type="ARBA" id="ARBA00022536"/>
    </source>
</evidence>
<dbReference type="SUPFAM" id="SSF52058">
    <property type="entry name" value="L domain-like"/>
    <property type="match status" value="1"/>
</dbReference>
<dbReference type="InterPro" id="IPR009030">
    <property type="entry name" value="Growth_fac_rcpt_cys_sf"/>
</dbReference>
<dbReference type="PROSITE" id="PS00010">
    <property type="entry name" value="ASX_HYDROXYL"/>
    <property type="match status" value="3"/>
</dbReference>
<accession>A0A3M6T4I0</accession>
<dbReference type="Gene3D" id="2.10.25.10">
    <property type="entry name" value="Laminin"/>
    <property type="match status" value="4"/>
</dbReference>
<comment type="subcellular location">
    <subcellularLocation>
        <location evidence="1">Secreted</location>
    </subcellularLocation>
</comment>
<dbReference type="InterPro" id="IPR001881">
    <property type="entry name" value="EGF-like_Ca-bd_dom"/>
</dbReference>
<feature type="non-terminal residue" evidence="11">
    <location>
        <position position="1"/>
    </location>
</feature>
<comment type="caution">
    <text evidence="11">The sequence shown here is derived from an EMBL/GenBank/DDBJ whole genome shotgun (WGS) entry which is preliminary data.</text>
</comment>
<dbReference type="Proteomes" id="UP000275408">
    <property type="component" value="Unassembled WGS sequence"/>
</dbReference>
<feature type="domain" description="EGF-like" evidence="10">
    <location>
        <begin position="111"/>
        <end position="151"/>
    </location>
</feature>
<evidence type="ECO:0000256" key="4">
    <source>
        <dbReference type="ARBA" id="ARBA00022729"/>
    </source>
</evidence>
<evidence type="ECO:0000256" key="7">
    <source>
        <dbReference type="ARBA" id="ARBA00023180"/>
    </source>
</evidence>
<evidence type="ECO:0000256" key="2">
    <source>
        <dbReference type="ARBA" id="ARBA00022525"/>
    </source>
</evidence>
<keyword evidence="5" id="KW-0677">Repeat</keyword>
<keyword evidence="2" id="KW-0964">Secreted</keyword>
<evidence type="ECO:0000256" key="6">
    <source>
        <dbReference type="ARBA" id="ARBA00023157"/>
    </source>
</evidence>
<evidence type="ECO:0000313" key="12">
    <source>
        <dbReference type="Proteomes" id="UP000275408"/>
    </source>
</evidence>
<dbReference type="InterPro" id="IPR000742">
    <property type="entry name" value="EGF"/>
</dbReference>
<keyword evidence="9" id="KW-0812">Transmembrane</keyword>
<dbReference type="PROSITE" id="PS01186">
    <property type="entry name" value="EGF_2"/>
    <property type="match status" value="3"/>
</dbReference>
<gene>
    <name evidence="11" type="ORF">pdam_00022842</name>
</gene>
<dbReference type="GO" id="GO:0005576">
    <property type="term" value="C:extracellular region"/>
    <property type="evidence" value="ECO:0007669"/>
    <property type="project" value="UniProtKB-SubCell"/>
</dbReference>
<feature type="transmembrane region" description="Helical" evidence="9">
    <location>
        <begin position="291"/>
        <end position="316"/>
    </location>
</feature>
<evidence type="ECO:0000256" key="8">
    <source>
        <dbReference type="PROSITE-ProRule" id="PRU00076"/>
    </source>
</evidence>
<dbReference type="Gene3D" id="3.80.10.10">
    <property type="entry name" value="Ribonuclease Inhibitor"/>
    <property type="match status" value="1"/>
</dbReference>
<feature type="domain" description="EGF-like" evidence="10">
    <location>
        <begin position="235"/>
        <end position="283"/>
    </location>
</feature>
<reference evidence="11 12" key="1">
    <citation type="journal article" date="2018" name="Sci. Rep.">
        <title>Comparative analysis of the Pocillopora damicornis genome highlights role of immune system in coral evolution.</title>
        <authorList>
            <person name="Cunning R."/>
            <person name="Bay R.A."/>
            <person name="Gillette P."/>
            <person name="Baker A.C."/>
            <person name="Traylor-Knowles N."/>
        </authorList>
    </citation>
    <scope>NUCLEOTIDE SEQUENCE [LARGE SCALE GENOMIC DNA]</scope>
    <source>
        <strain evidence="11">RSMAS</strain>
        <tissue evidence="11">Whole animal</tissue>
    </source>
</reference>
<keyword evidence="9" id="KW-0472">Membrane</keyword>
<protein>
    <recommendedName>
        <fullName evidence="10">EGF-like domain-containing protein</fullName>
    </recommendedName>
</protein>
<keyword evidence="12" id="KW-1185">Reference proteome</keyword>
<dbReference type="FunFam" id="2.10.25.10:FF:000038">
    <property type="entry name" value="Fibrillin 2"/>
    <property type="match status" value="1"/>
</dbReference>
<evidence type="ECO:0000259" key="10">
    <source>
        <dbReference type="PROSITE" id="PS50026"/>
    </source>
</evidence>
<dbReference type="SUPFAM" id="SSF57184">
    <property type="entry name" value="Growth factor receptor domain"/>
    <property type="match status" value="1"/>
</dbReference>
<evidence type="ECO:0000256" key="1">
    <source>
        <dbReference type="ARBA" id="ARBA00004613"/>
    </source>
</evidence>
<dbReference type="InterPro" id="IPR000152">
    <property type="entry name" value="EGF-type_Asp/Asn_hydroxyl_site"/>
</dbReference>
<feature type="domain" description="EGF-like" evidence="10">
    <location>
        <begin position="152"/>
        <end position="195"/>
    </location>
</feature>
<dbReference type="GO" id="GO:0005509">
    <property type="term" value="F:calcium ion binding"/>
    <property type="evidence" value="ECO:0007669"/>
    <property type="project" value="InterPro"/>
</dbReference>
<dbReference type="AlphaFoldDB" id="A0A3M6T4I0"/>
<evidence type="ECO:0000313" key="11">
    <source>
        <dbReference type="EMBL" id="RMX34824.1"/>
    </source>
</evidence>
<keyword evidence="7" id="KW-0325">Glycoprotein</keyword>
<evidence type="ECO:0000256" key="5">
    <source>
        <dbReference type="ARBA" id="ARBA00022737"/>
    </source>
</evidence>
<dbReference type="SMART" id="SM00181">
    <property type="entry name" value="EGF"/>
    <property type="match status" value="4"/>
</dbReference>
<dbReference type="CDD" id="cd00054">
    <property type="entry name" value="EGF_CA"/>
    <property type="match status" value="3"/>
</dbReference>
<feature type="non-terminal residue" evidence="11">
    <location>
        <position position="321"/>
    </location>
</feature>
<keyword evidence="4" id="KW-0732">Signal</keyword>
<dbReference type="InterPro" id="IPR018097">
    <property type="entry name" value="EGF_Ca-bd_CS"/>
</dbReference>
<feature type="disulfide bond" evidence="8">
    <location>
        <begin position="200"/>
        <end position="210"/>
    </location>
</feature>
<dbReference type="InterPro" id="IPR032675">
    <property type="entry name" value="LRR_dom_sf"/>
</dbReference>
<sequence>KLIERTLIKNIKETPFRVEKIENTFQKFFFQSTSSDLSHNELEWLPHDVFDDMPRLKRLRLHGNPWNCACEKGLKDLLNSKPKISLGAEPVLCVTPDKFKDAKIQINKKCEINECLFENDCDDVATCIDNAFDYECNCTKEGFTGEGKGCIDIDECSGSNKFKVCAKVGAVCINTHGSYSCGCKKGYTGNGKQCTDINECVEHDCDQGECQNTQGSFRCDCFSGYAMNAEKVCVDIDECKVRNKTCKEIPHSHCVNLKKFHSADDGYRCQCENGYKRVGKSCVYKGDMKEWIKFLGMIIGGFFGILLLIIISAVSFRKWRN</sequence>
<dbReference type="InterPro" id="IPR050751">
    <property type="entry name" value="ECM_structural_protein"/>
</dbReference>
<keyword evidence="6 8" id="KW-1015">Disulfide bond</keyword>
<name>A0A3M6T4I0_POCDA</name>
<dbReference type="PROSITE" id="PS01187">
    <property type="entry name" value="EGF_CA"/>
    <property type="match status" value="1"/>
</dbReference>